<dbReference type="AlphaFoldDB" id="A0ABD1Y7Y4"/>
<keyword evidence="3" id="KW-1185">Reference proteome</keyword>
<name>A0ABD1Y7Y4_9MARC</name>
<gene>
    <name evidence="2" type="ORF">R1flu_003046</name>
</gene>
<sequence length="227" mass="25662">MEEESSSESDGMDDFNSSSEIDLHSNPSSSSEASPISDWDSKSDVDCDGEDIYDLCSLLESVEESRYLYRGDRWSKSSEFLYKYFLDLPPGSFWQLTRMDKKSFFELLGLIETHEVFMNSAFCQQAPVFVQLAVALDRFGHEGNGACLDHSMLLLGISHRTMVNYTNHVMIALETCLKDIIRSPDRREGVRISAVFAKMGFPGCIRLIDGMLIKLSQRPRDGGDILR</sequence>
<feature type="region of interest" description="Disordered" evidence="1">
    <location>
        <begin position="1"/>
        <end position="42"/>
    </location>
</feature>
<dbReference type="EMBL" id="JBHFFA010000006">
    <property type="protein sequence ID" value="KAL2622841.1"/>
    <property type="molecule type" value="Genomic_DNA"/>
</dbReference>
<evidence type="ECO:0000313" key="2">
    <source>
        <dbReference type="EMBL" id="KAL2622841.1"/>
    </source>
</evidence>
<accession>A0ABD1Y7Y4</accession>
<proteinExistence type="predicted"/>
<organism evidence="2 3">
    <name type="scientific">Riccia fluitans</name>
    <dbReference type="NCBI Taxonomy" id="41844"/>
    <lineage>
        <taxon>Eukaryota</taxon>
        <taxon>Viridiplantae</taxon>
        <taxon>Streptophyta</taxon>
        <taxon>Embryophyta</taxon>
        <taxon>Marchantiophyta</taxon>
        <taxon>Marchantiopsida</taxon>
        <taxon>Marchantiidae</taxon>
        <taxon>Marchantiales</taxon>
        <taxon>Ricciaceae</taxon>
        <taxon>Riccia</taxon>
    </lineage>
</organism>
<evidence type="ECO:0000313" key="3">
    <source>
        <dbReference type="Proteomes" id="UP001605036"/>
    </source>
</evidence>
<reference evidence="2 3" key="1">
    <citation type="submission" date="2024-09" db="EMBL/GenBank/DDBJ databases">
        <title>Chromosome-scale assembly of Riccia fluitans.</title>
        <authorList>
            <person name="Paukszto L."/>
            <person name="Sawicki J."/>
            <person name="Karawczyk K."/>
            <person name="Piernik-Szablinska J."/>
            <person name="Szczecinska M."/>
            <person name="Mazdziarz M."/>
        </authorList>
    </citation>
    <scope>NUCLEOTIDE SEQUENCE [LARGE SCALE GENOMIC DNA]</scope>
    <source>
        <strain evidence="2">Rf_01</strain>
        <tissue evidence="2">Aerial parts of the thallus</tissue>
    </source>
</reference>
<feature type="compositionally biased region" description="Acidic residues" evidence="1">
    <location>
        <begin position="1"/>
        <end position="13"/>
    </location>
</feature>
<dbReference type="Proteomes" id="UP001605036">
    <property type="component" value="Unassembled WGS sequence"/>
</dbReference>
<feature type="compositionally biased region" description="Low complexity" evidence="1">
    <location>
        <begin position="25"/>
        <end position="38"/>
    </location>
</feature>
<evidence type="ECO:0000256" key="1">
    <source>
        <dbReference type="SAM" id="MobiDB-lite"/>
    </source>
</evidence>
<protein>
    <submittedName>
        <fullName evidence="2">Uncharacterized protein</fullName>
    </submittedName>
</protein>
<comment type="caution">
    <text evidence="2">The sequence shown here is derived from an EMBL/GenBank/DDBJ whole genome shotgun (WGS) entry which is preliminary data.</text>
</comment>